<reference evidence="1 2" key="1">
    <citation type="submission" date="2020-08" db="EMBL/GenBank/DDBJ databases">
        <title>Genomic Encyclopedia of Type Strains, Phase IV (KMG-IV): sequencing the most valuable type-strain genomes for metagenomic binning, comparative biology and taxonomic classification.</title>
        <authorList>
            <person name="Goeker M."/>
        </authorList>
    </citation>
    <scope>NUCLEOTIDE SEQUENCE [LARGE SCALE GENOMIC DNA]</scope>
    <source>
        <strain evidence="1 2">DSM 102235</strain>
    </source>
</reference>
<protein>
    <submittedName>
        <fullName evidence="1">Heme oxygenase</fullName>
    </submittedName>
</protein>
<dbReference type="AlphaFoldDB" id="A0A7W6GSV7"/>
<accession>A0A7W6GSV7</accession>
<dbReference type="Proteomes" id="UP000541426">
    <property type="component" value="Unassembled WGS sequence"/>
</dbReference>
<gene>
    <name evidence="1" type="ORF">GGQ68_003180</name>
</gene>
<evidence type="ECO:0000313" key="1">
    <source>
        <dbReference type="EMBL" id="MBB3986836.1"/>
    </source>
</evidence>
<dbReference type="InterPro" id="IPR016084">
    <property type="entry name" value="Haem_Oase-like_multi-hlx"/>
</dbReference>
<organism evidence="1 2">
    <name type="scientific">Sagittula marina</name>
    <dbReference type="NCBI Taxonomy" id="943940"/>
    <lineage>
        <taxon>Bacteria</taxon>
        <taxon>Pseudomonadati</taxon>
        <taxon>Pseudomonadota</taxon>
        <taxon>Alphaproteobacteria</taxon>
        <taxon>Rhodobacterales</taxon>
        <taxon>Roseobacteraceae</taxon>
        <taxon>Sagittula</taxon>
    </lineage>
</organism>
<comment type="caution">
    <text evidence="1">The sequence shown here is derived from an EMBL/GenBank/DDBJ whole genome shotgun (WGS) entry which is preliminary data.</text>
</comment>
<name>A0A7W6GSV7_9RHOB</name>
<sequence length="214" mass="23719">MRFKTIALAVWDGDNLMKSINFAQKEEGGFRHALRLASRDAHDSAEAQFSRFQADPAREMNWFLAAQRSGLAALSLARSDASQGVCCLVLDDLIGRLDFDLEKRGVRADAVVSDHPLNVTAVDYLVLGSRLGTEVLRRGLAPQLTHSEMPTYFLAPAAGALWQRHCRLLDAVDPNGREAARIKDDVIYGFELFDRAGKAQRSSRVDTEFEGLRA</sequence>
<dbReference type="SUPFAM" id="SSF48613">
    <property type="entry name" value="Heme oxygenase-like"/>
    <property type="match status" value="1"/>
</dbReference>
<keyword evidence="2" id="KW-1185">Reference proteome</keyword>
<proteinExistence type="predicted"/>
<dbReference type="EMBL" id="JACIEJ010000008">
    <property type="protein sequence ID" value="MBB3986836.1"/>
    <property type="molecule type" value="Genomic_DNA"/>
</dbReference>
<evidence type="ECO:0000313" key="2">
    <source>
        <dbReference type="Proteomes" id="UP000541426"/>
    </source>
</evidence>
<dbReference type="Gene3D" id="1.20.910.10">
    <property type="entry name" value="Heme oxygenase-like"/>
    <property type="match status" value="1"/>
</dbReference>
<dbReference type="RefSeq" id="WP_344716983.1">
    <property type="nucleotide sequence ID" value="NZ_BAABBZ010000019.1"/>
</dbReference>